<dbReference type="GO" id="GO:0006511">
    <property type="term" value="P:ubiquitin-dependent protein catabolic process"/>
    <property type="evidence" value="ECO:0007669"/>
    <property type="project" value="TreeGrafter"/>
</dbReference>
<dbReference type="PANTHER" id="PTHR24173">
    <property type="entry name" value="ANKYRIN REPEAT CONTAINING"/>
    <property type="match status" value="1"/>
</dbReference>
<dbReference type="Pfam" id="PF12796">
    <property type="entry name" value="Ank_2"/>
    <property type="match status" value="1"/>
</dbReference>
<dbReference type="GO" id="GO:0000151">
    <property type="term" value="C:ubiquitin ligase complex"/>
    <property type="evidence" value="ECO:0007669"/>
    <property type="project" value="TreeGrafter"/>
</dbReference>
<dbReference type="OrthoDB" id="9812708at2"/>
<feature type="repeat" description="ANK" evidence="3">
    <location>
        <begin position="132"/>
        <end position="159"/>
    </location>
</feature>
<evidence type="ECO:0000256" key="3">
    <source>
        <dbReference type="PROSITE-ProRule" id="PRU00023"/>
    </source>
</evidence>
<proteinExistence type="predicted"/>
<evidence type="ECO:0000313" key="6">
    <source>
        <dbReference type="Proteomes" id="UP000234748"/>
    </source>
</evidence>
<dbReference type="PROSITE" id="PS50175">
    <property type="entry name" value="ASP_PROT_RETROV"/>
    <property type="match status" value="1"/>
</dbReference>
<comment type="caution">
    <text evidence="5">The sequence shown here is derived from an EMBL/GenBank/DDBJ whole genome shotgun (WGS) entry which is preliminary data.</text>
</comment>
<gene>
    <name evidence="5" type="ORF">CUU66_04225</name>
</gene>
<dbReference type="PROSITE" id="PS50297">
    <property type="entry name" value="ANK_REP_REGION"/>
    <property type="match status" value="1"/>
</dbReference>
<evidence type="ECO:0000256" key="2">
    <source>
        <dbReference type="ARBA" id="ARBA00023043"/>
    </source>
</evidence>
<dbReference type="InterPro" id="IPR001995">
    <property type="entry name" value="Peptidase_A2_cat"/>
</dbReference>
<dbReference type="Proteomes" id="UP000234748">
    <property type="component" value="Unassembled WGS sequence"/>
</dbReference>
<name>A0A2N5M9I9_9BACI</name>
<reference evidence="5 6" key="1">
    <citation type="submission" date="2017-11" db="EMBL/GenBank/DDBJ databases">
        <title>Comparitive Functional Genomics of Dry Heat Resistant strains isolated from the Viking Spacecraft.</title>
        <authorList>
            <person name="Seuylemezian A."/>
            <person name="Cooper K."/>
            <person name="Vaishampayan P."/>
        </authorList>
    </citation>
    <scope>NUCLEOTIDE SEQUENCE [LARGE SCALE GENOMIC DNA]</scope>
    <source>
        <strain evidence="5 6">V1-29</strain>
    </source>
</reference>
<dbReference type="PROSITE" id="PS50088">
    <property type="entry name" value="ANK_REPEAT"/>
    <property type="match status" value="2"/>
</dbReference>
<keyword evidence="2 3" id="KW-0040">ANK repeat</keyword>
<feature type="repeat" description="ANK" evidence="3">
    <location>
        <begin position="92"/>
        <end position="126"/>
    </location>
</feature>
<feature type="domain" description="Peptidase A2" evidence="4">
    <location>
        <begin position="266"/>
        <end position="315"/>
    </location>
</feature>
<dbReference type="InterPro" id="IPR002110">
    <property type="entry name" value="Ankyrin_rpt"/>
</dbReference>
<dbReference type="GO" id="GO:0004190">
    <property type="term" value="F:aspartic-type endopeptidase activity"/>
    <property type="evidence" value="ECO:0007669"/>
    <property type="project" value="InterPro"/>
</dbReference>
<sequence length="315" mass="35296">MTDFLFEKALIKRKMALAEQLLPFQNLLQQQKAAMIQQYMGTKSTFILKLIKEIEDKIDIQQCFYQALLYKNKGAVQLLLEKGADPNKLNQHGQGAFNLAISSNQTDLGILEILLHFGADINLKNKWNAGSLNAAAGSGDLNVVRYLVEKGAKVNSDALDSAAFGNHKDVVDYLVKKEIKILSKTYFTAMIRNNEEMANYLLEHDTHFVLSSNQEHNVLSMAAHKGNKDLVKKMIQKGLPEDIEERRTICSLALLAAIDQSQGHLIQLLLDYGADINFIHEDETPLDIANLTGDKQIINWIKRLGGISSGVRKIY</sequence>
<dbReference type="AlphaFoldDB" id="A0A2N5M9I9"/>
<keyword evidence="1" id="KW-0677">Repeat</keyword>
<dbReference type="InterPro" id="IPR036770">
    <property type="entry name" value="Ankyrin_rpt-contain_sf"/>
</dbReference>
<dbReference type="RefSeq" id="WP_101640431.1">
    <property type="nucleotide sequence ID" value="NZ_PGUY01000013.1"/>
</dbReference>
<dbReference type="PANTHER" id="PTHR24173:SF85">
    <property type="entry name" value="PROTEIN FEM-1 HOMOLOG CG6966"/>
    <property type="match status" value="1"/>
</dbReference>
<evidence type="ECO:0000259" key="4">
    <source>
        <dbReference type="PROSITE" id="PS50175"/>
    </source>
</evidence>
<evidence type="ECO:0000313" key="5">
    <source>
        <dbReference type="EMBL" id="PLT31019.1"/>
    </source>
</evidence>
<protein>
    <recommendedName>
        <fullName evidence="4">Peptidase A2 domain-containing protein</fullName>
    </recommendedName>
</protein>
<dbReference type="SUPFAM" id="SSF48403">
    <property type="entry name" value="Ankyrin repeat"/>
    <property type="match status" value="1"/>
</dbReference>
<accession>A0A2N5M9I9</accession>
<keyword evidence="6" id="KW-1185">Reference proteome</keyword>
<dbReference type="SMART" id="SM00248">
    <property type="entry name" value="ANK"/>
    <property type="match status" value="6"/>
</dbReference>
<evidence type="ECO:0000256" key="1">
    <source>
        <dbReference type="ARBA" id="ARBA00022737"/>
    </source>
</evidence>
<dbReference type="Gene3D" id="1.25.40.20">
    <property type="entry name" value="Ankyrin repeat-containing domain"/>
    <property type="match status" value="2"/>
</dbReference>
<organism evidence="5 6">
    <name type="scientific">Peribacillus deserti</name>
    <dbReference type="NCBI Taxonomy" id="673318"/>
    <lineage>
        <taxon>Bacteria</taxon>
        <taxon>Bacillati</taxon>
        <taxon>Bacillota</taxon>
        <taxon>Bacilli</taxon>
        <taxon>Bacillales</taxon>
        <taxon>Bacillaceae</taxon>
        <taxon>Peribacillus</taxon>
    </lineage>
</organism>
<dbReference type="EMBL" id="PGUY01000013">
    <property type="protein sequence ID" value="PLT31019.1"/>
    <property type="molecule type" value="Genomic_DNA"/>
</dbReference>